<protein>
    <submittedName>
        <fullName evidence="1">Uncharacterized protein</fullName>
    </submittedName>
</protein>
<organism evidence="1 2">
    <name type="scientific">Effusibacillus dendaii</name>
    <dbReference type="NCBI Taxonomy" id="2743772"/>
    <lineage>
        <taxon>Bacteria</taxon>
        <taxon>Bacillati</taxon>
        <taxon>Bacillota</taxon>
        <taxon>Bacilli</taxon>
        <taxon>Bacillales</taxon>
        <taxon>Alicyclobacillaceae</taxon>
        <taxon>Effusibacillus</taxon>
    </lineage>
</organism>
<evidence type="ECO:0000313" key="1">
    <source>
        <dbReference type="EMBL" id="BCJ86800.1"/>
    </source>
</evidence>
<dbReference type="AlphaFoldDB" id="A0A7I8DE61"/>
<dbReference type="RefSeq" id="WP_200760761.1">
    <property type="nucleotide sequence ID" value="NZ_AP023366.1"/>
</dbReference>
<keyword evidence="2" id="KW-1185">Reference proteome</keyword>
<proteinExistence type="predicted"/>
<name>A0A7I8DE61_9BACL</name>
<reference evidence="1 2" key="1">
    <citation type="submission" date="2020-08" db="EMBL/GenBank/DDBJ databases">
        <title>Complete Genome Sequence of Effusibacillus dendaii Strain skT53, Isolated from Farmland soil.</title>
        <authorList>
            <person name="Konishi T."/>
            <person name="Kawasaki H."/>
        </authorList>
    </citation>
    <scope>NUCLEOTIDE SEQUENCE [LARGE SCALE GENOMIC DNA]</scope>
    <source>
        <strain evidence="2">skT53</strain>
    </source>
</reference>
<accession>A0A7I8DE61</accession>
<dbReference type="EMBL" id="AP023366">
    <property type="protein sequence ID" value="BCJ86800.1"/>
    <property type="molecule type" value="Genomic_DNA"/>
</dbReference>
<evidence type="ECO:0000313" key="2">
    <source>
        <dbReference type="Proteomes" id="UP000593802"/>
    </source>
</evidence>
<dbReference type="KEGG" id="eff:skT53_17850"/>
<dbReference type="Proteomes" id="UP000593802">
    <property type="component" value="Chromosome"/>
</dbReference>
<sequence>MKPNYHFALNERLGIELPYLHTDWEELSHEERHDMILRWEKIKAHIPDRIMEVEKQIEQRQLQVAQEEDWDTVCRLYEEIYTFASIINDLHIWARVNQDFEETPDLAEEHQNREK</sequence>
<gene>
    <name evidence="1" type="ORF">skT53_17850</name>
</gene>